<evidence type="ECO:0000256" key="3">
    <source>
        <dbReference type="ARBA" id="ARBA00019515"/>
    </source>
</evidence>
<evidence type="ECO:0000256" key="5">
    <source>
        <dbReference type="ARBA" id="ARBA00022764"/>
    </source>
</evidence>
<dbReference type="PANTHER" id="PTHR30381:SF0">
    <property type="entry name" value="FLAGELLAR P-RING PROTEIN"/>
    <property type="match status" value="1"/>
</dbReference>
<name>A0ABM8E4U3_9HYPH</name>
<keyword evidence="9" id="KW-0969">Cilium</keyword>
<dbReference type="PRINTS" id="PR01010">
    <property type="entry name" value="FLGPRINGFLGI"/>
</dbReference>
<accession>A0ABM8E4U3</accession>
<comment type="similarity">
    <text evidence="8">Belongs to the FlgI family.</text>
</comment>
<dbReference type="Proteomes" id="UP001317629">
    <property type="component" value="Chromosome"/>
</dbReference>
<evidence type="ECO:0000256" key="8">
    <source>
        <dbReference type="HAMAP-Rule" id="MF_00416"/>
    </source>
</evidence>
<dbReference type="InterPro" id="IPR001782">
    <property type="entry name" value="Flag_FlgI"/>
</dbReference>
<evidence type="ECO:0000313" key="10">
    <source>
        <dbReference type="Proteomes" id="UP001317629"/>
    </source>
</evidence>
<dbReference type="EMBL" id="AP027142">
    <property type="protein sequence ID" value="BDV32998.1"/>
    <property type="molecule type" value="Genomic_DNA"/>
</dbReference>
<sequence>MKRHWLVLGVFLLASETSLAGVRIKDITSTYGLRDYQLVGYGLVVGLQGTGDTLRNSPFTEQSLSSMLSRMGVNLNNGPNTPGGPPQMNLMRTRNLAAVMVTASMPPFAAWGTTLDVTVSSLGDASSLMGGTLILTPLTGVDGAVYAIAQGPLAVSGFAVSGQNETLTHGVATVGRIANGATIEKEPPRPSSGDGTLALELHNPDFATSVQITDAINHFTKRRYHAAAAVERDNRTVALRLPPGVHATRFLAEIGDLHVSPSTPAKVVINERSGTVVIGADVQISPVAVTHGGLTLRVTESPQVSQPAPFSNGQTVVTSQTAVTASEPAGQVATLAGPNLKTLVKGLNQIGLKPTDIISILQAIKNAGAMQAEIVVQ</sequence>
<keyword evidence="9" id="KW-0966">Cell projection</keyword>
<evidence type="ECO:0000256" key="1">
    <source>
        <dbReference type="ARBA" id="ARBA00002591"/>
    </source>
</evidence>
<proteinExistence type="inferred from homology"/>
<comment type="function">
    <text evidence="1 8">Assembles around the rod to form the L-ring and probably protects the motor/basal body from shearing forces during rotation.</text>
</comment>
<dbReference type="PANTHER" id="PTHR30381">
    <property type="entry name" value="FLAGELLAR P-RING PERIPLASMIC PROTEIN FLGI"/>
    <property type="match status" value="1"/>
</dbReference>
<gene>
    <name evidence="9" type="primary">flgI2</name>
    <name evidence="8" type="synonym">flgI</name>
    <name evidence="9" type="ORF">SS37A_05270</name>
</gene>
<dbReference type="Pfam" id="PF02119">
    <property type="entry name" value="FlgI"/>
    <property type="match status" value="1"/>
</dbReference>
<keyword evidence="9" id="KW-0282">Flagellum</keyword>
<organism evidence="9 10">
    <name type="scientific">Methylocystis iwaonis</name>
    <dbReference type="NCBI Taxonomy" id="2885079"/>
    <lineage>
        <taxon>Bacteria</taxon>
        <taxon>Pseudomonadati</taxon>
        <taxon>Pseudomonadota</taxon>
        <taxon>Alphaproteobacteria</taxon>
        <taxon>Hyphomicrobiales</taxon>
        <taxon>Methylocystaceae</taxon>
        <taxon>Methylocystis</taxon>
    </lineage>
</organism>
<evidence type="ECO:0000256" key="7">
    <source>
        <dbReference type="ARBA" id="ARBA00032344"/>
    </source>
</evidence>
<keyword evidence="6 8" id="KW-0975">Bacterial flagellum</keyword>
<comment type="subcellular location">
    <subcellularLocation>
        <location evidence="2 8">Bacterial flagellum basal body</location>
    </subcellularLocation>
</comment>
<comment type="subunit">
    <text evidence="8">The basal body constitutes a major portion of the flagellar organelle and consists of four rings (L,P,S, and M) mounted on a central rod.</text>
</comment>
<reference evidence="9 10" key="1">
    <citation type="journal article" date="2023" name="Int. J. Syst. Evol. Microbiol.">
        <title>Methylocystis iwaonis sp. nov., a type II methane-oxidizing bacterium from surface soil of a rice paddy field in Japan, and emended description of the genus Methylocystis (ex Whittenbury et al. 1970) Bowman et al. 1993.</title>
        <authorList>
            <person name="Kaise H."/>
            <person name="Sawadogo J.B."/>
            <person name="Alam M.S."/>
            <person name="Ueno C."/>
            <person name="Dianou D."/>
            <person name="Shinjo R."/>
            <person name="Asakawa S."/>
        </authorList>
    </citation>
    <scope>NUCLEOTIDE SEQUENCE [LARGE SCALE GENOMIC DNA]</scope>
    <source>
        <strain evidence="9 10">SS37A-Re</strain>
    </source>
</reference>
<evidence type="ECO:0000256" key="6">
    <source>
        <dbReference type="ARBA" id="ARBA00023143"/>
    </source>
</evidence>
<keyword evidence="5" id="KW-0574">Periplasm</keyword>
<dbReference type="RefSeq" id="WP_202074098.1">
    <property type="nucleotide sequence ID" value="NZ_AP027142.1"/>
</dbReference>
<keyword evidence="4" id="KW-0732">Signal</keyword>
<evidence type="ECO:0000256" key="2">
    <source>
        <dbReference type="ARBA" id="ARBA00004117"/>
    </source>
</evidence>
<dbReference type="NCBIfam" id="NF003676">
    <property type="entry name" value="PRK05303.1"/>
    <property type="match status" value="1"/>
</dbReference>
<protein>
    <recommendedName>
        <fullName evidence="3 8">Flagellar P-ring protein</fullName>
    </recommendedName>
    <alternativeName>
        <fullName evidence="7 8">Basal body P-ring protein</fullName>
    </alternativeName>
</protein>
<keyword evidence="10" id="KW-1185">Reference proteome</keyword>
<dbReference type="HAMAP" id="MF_00416">
    <property type="entry name" value="FlgI"/>
    <property type="match status" value="1"/>
</dbReference>
<evidence type="ECO:0000313" key="9">
    <source>
        <dbReference type="EMBL" id="BDV32998.1"/>
    </source>
</evidence>
<evidence type="ECO:0000256" key="4">
    <source>
        <dbReference type="ARBA" id="ARBA00022729"/>
    </source>
</evidence>